<feature type="region of interest" description="Disordered" evidence="1">
    <location>
        <begin position="104"/>
        <end position="136"/>
    </location>
</feature>
<evidence type="ECO:0000313" key="2">
    <source>
        <dbReference type="EMBL" id="QGX99218.1"/>
    </source>
</evidence>
<evidence type="ECO:0000256" key="1">
    <source>
        <dbReference type="SAM" id="MobiDB-lite"/>
    </source>
</evidence>
<accession>A0A6I6J351</accession>
<dbReference type="OrthoDB" id="7776647at2"/>
<evidence type="ECO:0008006" key="4">
    <source>
        <dbReference type="Google" id="ProtNLM"/>
    </source>
</evidence>
<reference evidence="3" key="1">
    <citation type="submission" date="2018-12" db="EMBL/GenBank/DDBJ databases">
        <title>Complete genome sequence of Roseovarius sp. MME-070.</title>
        <authorList>
            <person name="Nam Y.-D."/>
            <person name="Kang J."/>
            <person name="Chung W.-H."/>
            <person name="Park Y.S."/>
        </authorList>
    </citation>
    <scope>NUCLEOTIDE SEQUENCE [LARGE SCALE GENOMIC DNA]</scope>
    <source>
        <strain evidence="3">MME-070</strain>
    </source>
</reference>
<proteinExistence type="predicted"/>
<name>A0A6I6J351_9RHOB</name>
<evidence type="ECO:0000313" key="3">
    <source>
        <dbReference type="Proteomes" id="UP000428330"/>
    </source>
</evidence>
<organism evidence="2 3">
    <name type="scientific">Roseovarius faecimaris</name>
    <dbReference type="NCBI Taxonomy" id="2494550"/>
    <lineage>
        <taxon>Bacteria</taxon>
        <taxon>Pseudomonadati</taxon>
        <taxon>Pseudomonadota</taxon>
        <taxon>Alphaproteobacteria</taxon>
        <taxon>Rhodobacterales</taxon>
        <taxon>Roseobacteraceae</taxon>
        <taxon>Roseovarius</taxon>
    </lineage>
</organism>
<dbReference type="KEGG" id="rom:EI983_13475"/>
<keyword evidence="3" id="KW-1185">Reference proteome</keyword>
<sequence length="288" mass="32357">MSWAVANECAERRFGSAARKQIIMFLADKASDDGSGIWCSKGTIQRHTELSESTVKRTIIDFLREGILIETGRRQCKNGYTVIYRIVLERVAALEPTAEPDIETGVTVNPVQPEPGTGSTVNGVRGSRWTPNHPKTIHKLPTRRREAAEVEVEALETEKILAAYPEDRIRDRRTSLRLIAAALKAGVEPDDLKHAVKAYAKESEGYTRSKVCFSDNWFKMCRWEKGLAQIQADREKAREAEAKGRASLAEWIRERHPLCRHITNRQIEGLISSKLVTPEQVRAAGLQA</sequence>
<dbReference type="RefSeq" id="WP_157707899.1">
    <property type="nucleotide sequence ID" value="NZ_CP034348.1"/>
</dbReference>
<gene>
    <name evidence="2" type="ORF">EI983_13475</name>
</gene>
<protein>
    <recommendedName>
        <fullName evidence="4">Helix-turn-helix domain-containing protein</fullName>
    </recommendedName>
</protein>
<dbReference type="AlphaFoldDB" id="A0A6I6J351"/>
<dbReference type="EMBL" id="CP034348">
    <property type="protein sequence ID" value="QGX99218.1"/>
    <property type="molecule type" value="Genomic_DNA"/>
</dbReference>
<dbReference type="Proteomes" id="UP000428330">
    <property type="component" value="Chromosome"/>
</dbReference>